<keyword evidence="1" id="KW-0732">Signal</keyword>
<sequence>MHRQPHIFHGSCLLLVAGLLVSGTVAAQHSPALDRASIWIGAYDSGSDTTLRASNRDGSAYGDVNLEDDLGFSKRAWSPRLRADVLIGDSQGFSFDYYRYRRERSKTLSDSITYEGNTYEAQASVRGKLGFDFGSAAYRWWIGHGNDVFGIGLGAGYYRVDASIRGQASVNGQTAQAESSTDESAWAPLLQLGWRHAFNDRWRMYLNASGVKKNGGNLYGHIYNAALGVQWFATKHFGISAEYDINRIRLHQRHDAYNDSLDLKLDGPSVFATFRF</sequence>
<evidence type="ECO:0000256" key="1">
    <source>
        <dbReference type="SAM" id="SignalP"/>
    </source>
</evidence>
<feature type="chain" id="PRO_5033049081" description="Outer membrane protein beta-barrel domain-containing protein" evidence="1">
    <location>
        <begin position="28"/>
        <end position="276"/>
    </location>
</feature>
<dbReference type="SUPFAM" id="SSF56925">
    <property type="entry name" value="OMPA-like"/>
    <property type="match status" value="1"/>
</dbReference>
<reference evidence="2 3" key="1">
    <citation type="submission" date="2020-08" db="EMBL/GenBank/DDBJ databases">
        <title>Genomic Encyclopedia of Type Strains, Phase IV (KMG-IV): sequencing the most valuable type-strain genomes for metagenomic binning, comparative biology and taxonomic classification.</title>
        <authorList>
            <person name="Goeker M."/>
        </authorList>
    </citation>
    <scope>NUCLEOTIDE SEQUENCE [LARGE SCALE GENOMIC DNA]</scope>
    <source>
        <strain evidence="2 3">DSM 107085</strain>
    </source>
</reference>
<evidence type="ECO:0000313" key="3">
    <source>
        <dbReference type="Proteomes" id="UP000560000"/>
    </source>
</evidence>
<accession>A0A841KJ96</accession>
<comment type="caution">
    <text evidence="2">The sequence shown here is derived from an EMBL/GenBank/DDBJ whole genome shotgun (WGS) entry which is preliminary data.</text>
</comment>
<evidence type="ECO:0008006" key="4">
    <source>
        <dbReference type="Google" id="ProtNLM"/>
    </source>
</evidence>
<evidence type="ECO:0000313" key="2">
    <source>
        <dbReference type="EMBL" id="MBB6182711.1"/>
    </source>
</evidence>
<dbReference type="EMBL" id="JACHET010000001">
    <property type="protein sequence ID" value="MBB6182711.1"/>
    <property type="molecule type" value="Genomic_DNA"/>
</dbReference>
<organism evidence="2 3">
    <name type="scientific">Oleiagrimonas soli</name>
    <dbReference type="NCBI Taxonomy" id="1543381"/>
    <lineage>
        <taxon>Bacteria</taxon>
        <taxon>Pseudomonadati</taxon>
        <taxon>Pseudomonadota</taxon>
        <taxon>Gammaproteobacteria</taxon>
        <taxon>Lysobacterales</taxon>
        <taxon>Rhodanobacteraceae</taxon>
        <taxon>Oleiagrimonas</taxon>
    </lineage>
</organism>
<dbReference type="Proteomes" id="UP000560000">
    <property type="component" value="Unassembled WGS sequence"/>
</dbReference>
<proteinExistence type="predicted"/>
<dbReference type="InterPro" id="IPR011250">
    <property type="entry name" value="OMP/PagP_B-barrel"/>
</dbReference>
<dbReference type="RefSeq" id="WP_235205309.1">
    <property type="nucleotide sequence ID" value="NZ_JACHET010000001.1"/>
</dbReference>
<dbReference type="AlphaFoldDB" id="A0A841KJ96"/>
<protein>
    <recommendedName>
        <fullName evidence="4">Outer membrane protein beta-barrel domain-containing protein</fullName>
    </recommendedName>
</protein>
<name>A0A841KJ96_9GAMM</name>
<gene>
    <name evidence="2" type="ORF">HNQ86_000056</name>
</gene>
<feature type="signal peptide" evidence="1">
    <location>
        <begin position="1"/>
        <end position="27"/>
    </location>
</feature>